<dbReference type="PROSITE" id="PS00455">
    <property type="entry name" value="AMP_BINDING"/>
    <property type="match status" value="1"/>
</dbReference>
<dbReference type="InterPro" id="IPR000873">
    <property type="entry name" value="AMP-dep_synth/lig_dom"/>
</dbReference>
<dbReference type="SUPFAM" id="SSF56801">
    <property type="entry name" value="Acetyl-CoA synthetase-like"/>
    <property type="match status" value="1"/>
</dbReference>
<evidence type="ECO:0000256" key="3">
    <source>
        <dbReference type="ARBA" id="ARBA00022741"/>
    </source>
</evidence>
<keyword evidence="4" id="KW-0067">ATP-binding</keyword>
<name>A0A365MPF0_GIBIN</name>
<dbReference type="EMBL" id="PKMI01000072">
    <property type="protein sequence ID" value="RBA10288.1"/>
    <property type="molecule type" value="Genomic_DNA"/>
</dbReference>
<comment type="similarity">
    <text evidence="1">Belongs to the ATP-dependent AMP-binding enzyme family.</text>
</comment>
<organism evidence="7 8">
    <name type="scientific">Gibberella intermedia</name>
    <name type="common">Bulb rot disease fungus</name>
    <name type="synonym">Fusarium proliferatum</name>
    <dbReference type="NCBI Taxonomy" id="948311"/>
    <lineage>
        <taxon>Eukaryota</taxon>
        <taxon>Fungi</taxon>
        <taxon>Dikarya</taxon>
        <taxon>Ascomycota</taxon>
        <taxon>Pezizomycotina</taxon>
        <taxon>Sordariomycetes</taxon>
        <taxon>Hypocreomycetidae</taxon>
        <taxon>Hypocreales</taxon>
        <taxon>Nectriaceae</taxon>
        <taxon>Fusarium</taxon>
        <taxon>Fusarium fujikuroi species complex</taxon>
    </lineage>
</organism>
<dbReference type="GO" id="GO:0005886">
    <property type="term" value="C:plasma membrane"/>
    <property type="evidence" value="ECO:0007669"/>
    <property type="project" value="TreeGrafter"/>
</dbReference>
<comment type="caution">
    <text evidence="7">The sequence shown here is derived from an EMBL/GenBank/DDBJ whole genome shotgun (WGS) entry which is preliminary data.</text>
</comment>
<evidence type="ECO:0000259" key="6">
    <source>
        <dbReference type="Pfam" id="PF00501"/>
    </source>
</evidence>
<keyword evidence="3" id="KW-0547">Nucleotide-binding</keyword>
<dbReference type="Gene3D" id="3.40.50.12780">
    <property type="entry name" value="N-terminal domain of ligase-like"/>
    <property type="match status" value="1"/>
</dbReference>
<accession>A0A365MPF0</accession>
<evidence type="ECO:0000256" key="2">
    <source>
        <dbReference type="ARBA" id="ARBA00022598"/>
    </source>
</evidence>
<dbReference type="GO" id="GO:0004467">
    <property type="term" value="F:long-chain fatty acid-CoA ligase activity"/>
    <property type="evidence" value="ECO:0007669"/>
    <property type="project" value="UniProtKB-EC"/>
</dbReference>
<evidence type="ECO:0000256" key="5">
    <source>
        <dbReference type="ARBA" id="ARBA00036813"/>
    </source>
</evidence>
<keyword evidence="2" id="KW-0436">Ligase</keyword>
<dbReference type="GO" id="GO:0005783">
    <property type="term" value="C:endoplasmic reticulum"/>
    <property type="evidence" value="ECO:0007669"/>
    <property type="project" value="TreeGrafter"/>
</dbReference>
<evidence type="ECO:0000256" key="4">
    <source>
        <dbReference type="ARBA" id="ARBA00022840"/>
    </source>
</evidence>
<dbReference type="GO" id="GO:0035336">
    <property type="term" value="P:long-chain fatty-acyl-CoA metabolic process"/>
    <property type="evidence" value="ECO:0007669"/>
    <property type="project" value="TreeGrafter"/>
</dbReference>
<reference evidence="7 8" key="1">
    <citation type="submission" date="2017-12" db="EMBL/GenBank/DDBJ databases">
        <title>Genome sequence of the mycotoxigenic crop pathogen Fusarium proliferatum, strain ITEM 2341 from Date Palm.</title>
        <authorList>
            <person name="Almiman B.F."/>
            <person name="Shittu T.A."/>
            <person name="Muthumeenakshi S."/>
            <person name="Baroncelli R."/>
            <person name="Sreenivasaprasada S."/>
        </authorList>
    </citation>
    <scope>NUCLEOTIDE SEQUENCE [LARGE SCALE GENOMIC DNA]</scope>
    <source>
        <strain evidence="7 8">ITEM 2341</strain>
    </source>
</reference>
<dbReference type="InterPro" id="IPR042099">
    <property type="entry name" value="ANL_N_sf"/>
</dbReference>
<gene>
    <name evidence="7" type="ORF">FPRO05_06224</name>
</gene>
<sequence>MFHTAPYTIESPGYLKVAGESLPRRHPRAKHGLLERPTDGVRTVFDIVRNSAKLYPHHKTVGTRKLIKMHREFKIIEDKKKEWVYYELGPYNYLNYSQYEQLTIEIGSGLRKLGLSSSSKVYLFGTTSAKDIQYSLSQTQSEAIYLDPHLVGTADIALEKSQVKTVIINTDCIFSGDYEIADFKSKHPQLNVIAFEELIKLGRDNLTEPTPINPSDLFCIMYTSGSTGRPKGCCISHENFVAGSGIDDFVSDRERVLAYLPLAHIFEMALENLVMYIGGTLGYGNPKTLTDASLRNCHGDMIEFKPTIMVGVPQIWETIRKAVLSRLDCSGIVAKTVFWTALGLKSLAVRYSLPYKGVLDDLVFGRVRQMTGGRLRYILNGSSGIANDTKEFLSLIVAEMLTGYGLTETCANGALGSPFEQTTSAIGPTSPAMDVKLVSIPELGYFTDAGFGPCQGEILVRGPVVFKEYFKNPEATEKALARDGWFRTGDIGEFDDRGHLKIIDRVKSLVKMQGGEYIALEKLESIYRTSQAILQVMVHADCEYTRPIVIIMPNTRFLQDKFRELDFKEDGSALRSERVSAYVLKDLLTIAKGSGLSKIETVAGVVVTDLEWTPQSVCSQPSIFDVHWETC</sequence>
<dbReference type="GO" id="GO:0005811">
    <property type="term" value="C:lipid droplet"/>
    <property type="evidence" value="ECO:0007669"/>
    <property type="project" value="TreeGrafter"/>
</dbReference>
<dbReference type="AlphaFoldDB" id="A0A365MPF0"/>
<dbReference type="Proteomes" id="UP000251714">
    <property type="component" value="Unassembled WGS sequence"/>
</dbReference>
<dbReference type="InterPro" id="IPR020845">
    <property type="entry name" value="AMP-binding_CS"/>
</dbReference>
<protein>
    <recommendedName>
        <fullName evidence="6">AMP-dependent synthetase/ligase domain-containing protein</fullName>
    </recommendedName>
</protein>
<proteinExistence type="inferred from homology"/>
<evidence type="ECO:0000313" key="7">
    <source>
        <dbReference type="EMBL" id="RBA10288.1"/>
    </source>
</evidence>
<feature type="domain" description="AMP-dependent synthetase/ligase" evidence="6">
    <location>
        <begin position="84"/>
        <end position="470"/>
    </location>
</feature>
<evidence type="ECO:0000313" key="8">
    <source>
        <dbReference type="Proteomes" id="UP000251714"/>
    </source>
</evidence>
<dbReference type="PANTHER" id="PTHR43272">
    <property type="entry name" value="LONG-CHAIN-FATTY-ACID--COA LIGASE"/>
    <property type="match status" value="1"/>
</dbReference>
<comment type="catalytic activity">
    <reaction evidence="5">
        <text>a long-chain fatty acid + ATP + CoA = a long-chain fatty acyl-CoA + AMP + diphosphate</text>
        <dbReference type="Rhea" id="RHEA:15421"/>
        <dbReference type="ChEBI" id="CHEBI:30616"/>
        <dbReference type="ChEBI" id="CHEBI:33019"/>
        <dbReference type="ChEBI" id="CHEBI:57287"/>
        <dbReference type="ChEBI" id="CHEBI:57560"/>
        <dbReference type="ChEBI" id="CHEBI:83139"/>
        <dbReference type="ChEBI" id="CHEBI:456215"/>
        <dbReference type="EC" id="6.2.1.3"/>
    </reaction>
</comment>
<dbReference type="PANTHER" id="PTHR43272:SF83">
    <property type="entry name" value="ACYL-COA SYNTHETASE LONG-CHAIN, ISOFORM J"/>
    <property type="match status" value="1"/>
</dbReference>
<evidence type="ECO:0000256" key="1">
    <source>
        <dbReference type="ARBA" id="ARBA00006432"/>
    </source>
</evidence>
<dbReference type="GO" id="GO:0005524">
    <property type="term" value="F:ATP binding"/>
    <property type="evidence" value="ECO:0007669"/>
    <property type="project" value="UniProtKB-KW"/>
</dbReference>
<dbReference type="Pfam" id="PF00501">
    <property type="entry name" value="AMP-binding"/>
    <property type="match status" value="1"/>
</dbReference>